<organism evidence="1 2">
    <name type="scientific">Phyllosticta citribraziliensis</name>
    <dbReference type="NCBI Taxonomy" id="989973"/>
    <lineage>
        <taxon>Eukaryota</taxon>
        <taxon>Fungi</taxon>
        <taxon>Dikarya</taxon>
        <taxon>Ascomycota</taxon>
        <taxon>Pezizomycotina</taxon>
        <taxon>Dothideomycetes</taxon>
        <taxon>Dothideomycetes incertae sedis</taxon>
        <taxon>Botryosphaeriales</taxon>
        <taxon>Phyllostictaceae</taxon>
        <taxon>Phyllosticta</taxon>
    </lineage>
</organism>
<comment type="caution">
    <text evidence="1">The sequence shown here is derived from an EMBL/GenBank/DDBJ whole genome shotgun (WGS) entry which is preliminary data.</text>
</comment>
<dbReference type="InterPro" id="IPR036047">
    <property type="entry name" value="F-box-like_dom_sf"/>
</dbReference>
<reference evidence="1 2" key="1">
    <citation type="submission" date="2024-04" db="EMBL/GenBank/DDBJ databases">
        <title>Phyllosticta paracitricarpa is synonymous to the EU quarantine fungus P. citricarpa based on phylogenomic analyses.</title>
        <authorList>
            <consortium name="Lawrence Berkeley National Laboratory"/>
            <person name="Van ingen-buijs V.A."/>
            <person name="Van westerhoven A.C."/>
            <person name="Haridas S."/>
            <person name="Skiadas P."/>
            <person name="Martin F."/>
            <person name="Groenewald J.Z."/>
            <person name="Crous P.W."/>
            <person name="Seidl M.F."/>
        </authorList>
    </citation>
    <scope>NUCLEOTIDE SEQUENCE [LARGE SCALE GENOMIC DNA]</scope>
    <source>
        <strain evidence="1 2">CPC 17464</strain>
    </source>
</reference>
<dbReference type="RefSeq" id="XP_066652791.1">
    <property type="nucleotide sequence ID" value="XM_066804076.1"/>
</dbReference>
<sequence>MTDFMPPRKPPMPSPLAHFLKLTRTIHPRVPTERGFFGKLPMEMMLAIFEHLEYGSAIFLAATNHYFRSLVDPIAVVSEERKAKFVYYSEVFKRREFGYACFGCYRLRPEQCFMPFFTPKQLKSNASDREWLPWQFCADCAKVNPITIPHSPTRVANSSKFLESIDDGSAASSGAEASATGEESDFAVWDCDSCYKEENINMYAGGYYVWIHHGGCPKCNHCVLWASDVTGEFPMADSDRSDDCPSCKCRALPFRNLGIR</sequence>
<evidence type="ECO:0000313" key="1">
    <source>
        <dbReference type="EMBL" id="KAK7533752.1"/>
    </source>
</evidence>
<name>A0ABR1LEV4_9PEZI</name>
<dbReference type="GeneID" id="92036982"/>
<evidence type="ECO:0000313" key="2">
    <source>
        <dbReference type="Proteomes" id="UP001360953"/>
    </source>
</evidence>
<keyword evidence="2" id="KW-1185">Reference proteome</keyword>
<protein>
    <recommendedName>
        <fullName evidence="3">F-box domain-containing protein</fullName>
    </recommendedName>
</protein>
<dbReference type="Proteomes" id="UP001360953">
    <property type="component" value="Unassembled WGS sequence"/>
</dbReference>
<accession>A0ABR1LEV4</accession>
<dbReference type="EMBL" id="JBBPEH010000009">
    <property type="protein sequence ID" value="KAK7533752.1"/>
    <property type="molecule type" value="Genomic_DNA"/>
</dbReference>
<gene>
    <name evidence="1" type="ORF">J3D65DRAFT_700126</name>
</gene>
<evidence type="ECO:0008006" key="3">
    <source>
        <dbReference type="Google" id="ProtNLM"/>
    </source>
</evidence>
<dbReference type="SUPFAM" id="SSF81383">
    <property type="entry name" value="F-box domain"/>
    <property type="match status" value="1"/>
</dbReference>
<proteinExistence type="predicted"/>